<dbReference type="InterPro" id="IPR050430">
    <property type="entry name" value="Peptidase_S1"/>
</dbReference>
<dbReference type="InterPro" id="IPR001314">
    <property type="entry name" value="Peptidase_S1A"/>
</dbReference>
<gene>
    <name evidence="6" type="ORF">THAPSDRAFT_262659</name>
</gene>
<evidence type="ECO:0000256" key="3">
    <source>
        <dbReference type="ARBA" id="ARBA00023157"/>
    </source>
</evidence>
<dbReference type="PaxDb" id="35128-Thaps262659"/>
<evidence type="ECO:0000259" key="5">
    <source>
        <dbReference type="PROSITE" id="PS50240"/>
    </source>
</evidence>
<dbReference type="PROSITE" id="PS00135">
    <property type="entry name" value="TRYPSIN_SER"/>
    <property type="match status" value="1"/>
</dbReference>
<keyword evidence="3" id="KW-1015">Disulfide bond</keyword>
<name>B8C3X9_THAPS</name>
<dbReference type="Pfam" id="PF00089">
    <property type="entry name" value="Trypsin"/>
    <property type="match status" value="1"/>
</dbReference>
<sequence length="270" mass="28910">MSAIPSTFNRELNLFSAGDNARIIGGTEAQNKRYPYAVSLSYAGEHFCGGSLIAPDIVLTAGHCNGEYSIGGISYNVVVGRNDLSKPWTGESIKMSSEIRHPLYEEETVNNDFNLVLLTRKVSVTDVFVELNQDPSVPDDSGSSGDVLTVVGYGDTDPSDDLLLPSNVLMETDLQPVSNAECEQSQGLLNTQFGLAFTDLNGAISDNMMCARKDNVDACQGDSGGPLILTGSNATSDVQVGVVSWGLGCADNNFPGVYSRISSQYDWIRE</sequence>
<dbReference type="RefSeq" id="XP_002290886.1">
    <property type="nucleotide sequence ID" value="XM_002290850.1"/>
</dbReference>
<feature type="domain" description="Peptidase S1" evidence="5">
    <location>
        <begin position="23"/>
        <end position="270"/>
    </location>
</feature>
<evidence type="ECO:0000256" key="2">
    <source>
        <dbReference type="ARBA" id="ARBA00023026"/>
    </source>
</evidence>
<dbReference type="PROSITE" id="PS50240">
    <property type="entry name" value="TRYPSIN_DOM"/>
    <property type="match status" value="1"/>
</dbReference>
<dbReference type="PANTHER" id="PTHR24276">
    <property type="entry name" value="POLYSERASE-RELATED"/>
    <property type="match status" value="1"/>
</dbReference>
<dbReference type="HOGENOM" id="CLU_006842_0_0_1"/>
<evidence type="ECO:0000256" key="4">
    <source>
        <dbReference type="RuleBase" id="RU363034"/>
    </source>
</evidence>
<dbReference type="GO" id="GO:0006508">
    <property type="term" value="P:proteolysis"/>
    <property type="evidence" value="ECO:0007669"/>
    <property type="project" value="UniProtKB-KW"/>
</dbReference>
<evidence type="ECO:0000256" key="1">
    <source>
        <dbReference type="ARBA" id="ARBA00007664"/>
    </source>
</evidence>
<keyword evidence="4" id="KW-0720">Serine protease</keyword>
<dbReference type="PRINTS" id="PR00722">
    <property type="entry name" value="CHYMOTRYPSIN"/>
</dbReference>
<dbReference type="AlphaFoldDB" id="B8C3X9"/>
<dbReference type="SMART" id="SM00020">
    <property type="entry name" value="Tryp_SPc"/>
    <property type="match status" value="1"/>
</dbReference>
<proteinExistence type="inferred from homology"/>
<dbReference type="PROSITE" id="PS00134">
    <property type="entry name" value="TRYPSIN_HIS"/>
    <property type="match status" value="1"/>
</dbReference>
<dbReference type="OMA" id="DWISSKM"/>
<dbReference type="Gene3D" id="2.40.10.10">
    <property type="entry name" value="Trypsin-like serine proteases"/>
    <property type="match status" value="1"/>
</dbReference>
<dbReference type="InterPro" id="IPR018114">
    <property type="entry name" value="TRYPSIN_HIS"/>
</dbReference>
<dbReference type="FunFam" id="2.40.10.10:FF:000178">
    <property type="entry name" value="Trypsin-like serine protease"/>
    <property type="match status" value="1"/>
</dbReference>
<feature type="non-terminal residue" evidence="6">
    <location>
        <position position="1"/>
    </location>
</feature>
<comment type="similarity">
    <text evidence="1">Belongs to the peptidase S1 family.</text>
</comment>
<accession>B8C3X9</accession>
<keyword evidence="4" id="KW-0378">Hydrolase</keyword>
<dbReference type="GO" id="GO:0004252">
    <property type="term" value="F:serine-type endopeptidase activity"/>
    <property type="evidence" value="ECO:0000318"/>
    <property type="project" value="GO_Central"/>
</dbReference>
<dbReference type="eggNOG" id="KOG3627">
    <property type="taxonomic scope" value="Eukaryota"/>
</dbReference>
<dbReference type="SUPFAM" id="SSF50494">
    <property type="entry name" value="Trypsin-like serine proteases"/>
    <property type="match status" value="1"/>
</dbReference>
<reference evidence="6 7" key="1">
    <citation type="journal article" date="2004" name="Science">
        <title>The genome of the diatom Thalassiosira pseudonana: ecology, evolution, and metabolism.</title>
        <authorList>
            <person name="Armbrust E.V."/>
            <person name="Berges J.A."/>
            <person name="Bowler C."/>
            <person name="Green B.R."/>
            <person name="Martinez D."/>
            <person name="Putnam N.H."/>
            <person name="Zhou S."/>
            <person name="Allen A.E."/>
            <person name="Apt K.E."/>
            <person name="Bechner M."/>
            <person name="Brzezinski M.A."/>
            <person name="Chaal B.K."/>
            <person name="Chiovitti A."/>
            <person name="Davis A.K."/>
            <person name="Demarest M.S."/>
            <person name="Detter J.C."/>
            <person name="Glavina T."/>
            <person name="Goodstein D."/>
            <person name="Hadi M.Z."/>
            <person name="Hellsten U."/>
            <person name="Hildebrand M."/>
            <person name="Jenkins B.D."/>
            <person name="Jurka J."/>
            <person name="Kapitonov V.V."/>
            <person name="Kroger N."/>
            <person name="Lau W.W."/>
            <person name="Lane T.W."/>
            <person name="Larimer F.W."/>
            <person name="Lippmeier J.C."/>
            <person name="Lucas S."/>
            <person name="Medina M."/>
            <person name="Montsant A."/>
            <person name="Obornik M."/>
            <person name="Parker M.S."/>
            <person name="Palenik B."/>
            <person name="Pazour G.J."/>
            <person name="Richardson P.M."/>
            <person name="Rynearson T.A."/>
            <person name="Saito M.A."/>
            <person name="Schwartz D.C."/>
            <person name="Thamatrakoln K."/>
            <person name="Valentin K."/>
            <person name="Vardi A."/>
            <person name="Wilkerson F.P."/>
            <person name="Rokhsar D.S."/>
        </authorList>
    </citation>
    <scope>NUCLEOTIDE SEQUENCE [LARGE SCALE GENOMIC DNA]</scope>
    <source>
        <strain evidence="6 7">CCMP1335</strain>
    </source>
</reference>
<dbReference type="InterPro" id="IPR043504">
    <property type="entry name" value="Peptidase_S1_PA_chymotrypsin"/>
</dbReference>
<keyword evidence="4" id="KW-0645">Protease</keyword>
<protein>
    <recommendedName>
        <fullName evidence="5">Peptidase S1 domain-containing protein</fullName>
    </recommendedName>
</protein>
<dbReference type="KEGG" id="tps:THAPSDRAFT_262659"/>
<dbReference type="InterPro" id="IPR001254">
    <property type="entry name" value="Trypsin_dom"/>
</dbReference>
<dbReference type="PANTHER" id="PTHR24276:SF91">
    <property type="entry name" value="AT26814P-RELATED"/>
    <property type="match status" value="1"/>
</dbReference>
<dbReference type="InterPro" id="IPR009003">
    <property type="entry name" value="Peptidase_S1_PA"/>
</dbReference>
<dbReference type="GeneID" id="7444920"/>
<dbReference type="CDD" id="cd00190">
    <property type="entry name" value="Tryp_SPc"/>
    <property type="match status" value="1"/>
</dbReference>
<evidence type="ECO:0000313" key="7">
    <source>
        <dbReference type="Proteomes" id="UP000001449"/>
    </source>
</evidence>
<dbReference type="Proteomes" id="UP000001449">
    <property type="component" value="Chromosome 5"/>
</dbReference>
<dbReference type="InParanoid" id="B8C3X9"/>
<organism evidence="6 7">
    <name type="scientific">Thalassiosira pseudonana</name>
    <name type="common">Marine diatom</name>
    <name type="synonym">Cyclotella nana</name>
    <dbReference type="NCBI Taxonomy" id="35128"/>
    <lineage>
        <taxon>Eukaryota</taxon>
        <taxon>Sar</taxon>
        <taxon>Stramenopiles</taxon>
        <taxon>Ochrophyta</taxon>
        <taxon>Bacillariophyta</taxon>
        <taxon>Coscinodiscophyceae</taxon>
        <taxon>Thalassiosirophycidae</taxon>
        <taxon>Thalassiosirales</taxon>
        <taxon>Thalassiosiraceae</taxon>
        <taxon>Thalassiosira</taxon>
    </lineage>
</organism>
<keyword evidence="7" id="KW-1185">Reference proteome</keyword>
<keyword evidence="2" id="KW-0843">Virulence</keyword>
<dbReference type="EMBL" id="CM000642">
    <property type="protein sequence ID" value="EED92638.1"/>
    <property type="molecule type" value="Genomic_DNA"/>
</dbReference>
<evidence type="ECO:0000313" key="6">
    <source>
        <dbReference type="EMBL" id="EED92638.1"/>
    </source>
</evidence>
<dbReference type="STRING" id="35128.B8C3X9"/>
<dbReference type="InterPro" id="IPR033116">
    <property type="entry name" value="TRYPSIN_SER"/>
</dbReference>
<reference evidence="6 7" key="2">
    <citation type="journal article" date="2008" name="Nature">
        <title>The Phaeodactylum genome reveals the evolutionary history of diatom genomes.</title>
        <authorList>
            <person name="Bowler C."/>
            <person name="Allen A.E."/>
            <person name="Badger J.H."/>
            <person name="Grimwood J."/>
            <person name="Jabbari K."/>
            <person name="Kuo A."/>
            <person name="Maheswari U."/>
            <person name="Martens C."/>
            <person name="Maumus F."/>
            <person name="Otillar R.P."/>
            <person name="Rayko E."/>
            <person name="Salamov A."/>
            <person name="Vandepoele K."/>
            <person name="Beszteri B."/>
            <person name="Gruber A."/>
            <person name="Heijde M."/>
            <person name="Katinka M."/>
            <person name="Mock T."/>
            <person name="Valentin K."/>
            <person name="Verret F."/>
            <person name="Berges J.A."/>
            <person name="Brownlee C."/>
            <person name="Cadoret J.P."/>
            <person name="Chiovitti A."/>
            <person name="Choi C.J."/>
            <person name="Coesel S."/>
            <person name="De Martino A."/>
            <person name="Detter J.C."/>
            <person name="Durkin C."/>
            <person name="Falciatore A."/>
            <person name="Fournet J."/>
            <person name="Haruta M."/>
            <person name="Huysman M.J."/>
            <person name="Jenkins B.D."/>
            <person name="Jiroutova K."/>
            <person name="Jorgensen R.E."/>
            <person name="Joubert Y."/>
            <person name="Kaplan A."/>
            <person name="Kroger N."/>
            <person name="Kroth P.G."/>
            <person name="La Roche J."/>
            <person name="Lindquist E."/>
            <person name="Lommer M."/>
            <person name="Martin-Jezequel V."/>
            <person name="Lopez P.J."/>
            <person name="Lucas S."/>
            <person name="Mangogna M."/>
            <person name="McGinnis K."/>
            <person name="Medlin L.K."/>
            <person name="Montsant A."/>
            <person name="Oudot-Le Secq M.P."/>
            <person name="Napoli C."/>
            <person name="Obornik M."/>
            <person name="Parker M.S."/>
            <person name="Petit J.L."/>
            <person name="Porcel B.M."/>
            <person name="Poulsen N."/>
            <person name="Robison M."/>
            <person name="Rychlewski L."/>
            <person name="Rynearson T.A."/>
            <person name="Schmutz J."/>
            <person name="Shapiro H."/>
            <person name="Siaut M."/>
            <person name="Stanley M."/>
            <person name="Sussman M.R."/>
            <person name="Taylor A.R."/>
            <person name="Vardi A."/>
            <person name="von Dassow P."/>
            <person name="Vyverman W."/>
            <person name="Willis A."/>
            <person name="Wyrwicz L.S."/>
            <person name="Rokhsar D.S."/>
            <person name="Weissenbach J."/>
            <person name="Armbrust E.V."/>
            <person name="Green B.R."/>
            <person name="Van de Peer Y."/>
            <person name="Grigoriev I.V."/>
        </authorList>
    </citation>
    <scope>NUCLEOTIDE SEQUENCE [LARGE SCALE GENOMIC DNA]</scope>
    <source>
        <strain evidence="6 7">CCMP1335</strain>
    </source>
</reference>